<dbReference type="EMBL" id="JAAIUW010000008">
    <property type="protein sequence ID" value="KAF7817929.1"/>
    <property type="molecule type" value="Genomic_DNA"/>
</dbReference>
<keyword evidence="3" id="KW-1185">Reference proteome</keyword>
<protein>
    <submittedName>
        <fullName evidence="2">Uncharacterized protein</fullName>
    </submittedName>
</protein>
<name>A0A834TA23_9FABA</name>
<evidence type="ECO:0000313" key="3">
    <source>
        <dbReference type="Proteomes" id="UP000634136"/>
    </source>
</evidence>
<accession>A0A834TA23</accession>
<comment type="caution">
    <text evidence="2">The sequence shown here is derived from an EMBL/GenBank/DDBJ whole genome shotgun (WGS) entry which is preliminary data.</text>
</comment>
<dbReference type="Proteomes" id="UP000634136">
    <property type="component" value="Unassembled WGS sequence"/>
</dbReference>
<keyword evidence="1" id="KW-0812">Transmembrane</keyword>
<sequence length="85" mass="9781">MQSMLFQWKIHGRPHVISLRQNSLSLPNLSKSLATTAMSFWRRRRTSMLLSMAVVLSVPCLALWQRRSDLLSIRLSPFLITSVVL</sequence>
<gene>
    <name evidence="2" type="ORF">G2W53_023384</name>
</gene>
<reference evidence="2" key="1">
    <citation type="submission" date="2020-09" db="EMBL/GenBank/DDBJ databases">
        <title>Genome-Enabled Discovery of Anthraquinone Biosynthesis in Senna tora.</title>
        <authorList>
            <person name="Kang S.-H."/>
            <person name="Pandey R.P."/>
            <person name="Lee C.-M."/>
            <person name="Sim J.-S."/>
            <person name="Jeong J.-T."/>
            <person name="Choi B.-S."/>
            <person name="Jung M."/>
            <person name="Ginzburg D."/>
            <person name="Zhao K."/>
            <person name="Won S.Y."/>
            <person name="Oh T.-J."/>
            <person name="Yu Y."/>
            <person name="Kim N.-H."/>
            <person name="Lee O.R."/>
            <person name="Lee T.-H."/>
            <person name="Bashyal P."/>
            <person name="Kim T.-S."/>
            <person name="Lee W.-H."/>
            <person name="Kawkins C."/>
            <person name="Kim C.-K."/>
            <person name="Kim J.S."/>
            <person name="Ahn B.O."/>
            <person name="Rhee S.Y."/>
            <person name="Sohng J.K."/>
        </authorList>
    </citation>
    <scope>NUCLEOTIDE SEQUENCE</scope>
    <source>
        <tissue evidence="2">Leaf</tissue>
    </source>
</reference>
<keyword evidence="1" id="KW-1133">Transmembrane helix</keyword>
<dbReference type="AlphaFoldDB" id="A0A834TA23"/>
<feature type="transmembrane region" description="Helical" evidence="1">
    <location>
        <begin position="48"/>
        <end position="65"/>
    </location>
</feature>
<evidence type="ECO:0000313" key="2">
    <source>
        <dbReference type="EMBL" id="KAF7817929.1"/>
    </source>
</evidence>
<evidence type="ECO:0000256" key="1">
    <source>
        <dbReference type="SAM" id="Phobius"/>
    </source>
</evidence>
<keyword evidence="1" id="KW-0472">Membrane</keyword>
<organism evidence="2 3">
    <name type="scientific">Senna tora</name>
    <dbReference type="NCBI Taxonomy" id="362788"/>
    <lineage>
        <taxon>Eukaryota</taxon>
        <taxon>Viridiplantae</taxon>
        <taxon>Streptophyta</taxon>
        <taxon>Embryophyta</taxon>
        <taxon>Tracheophyta</taxon>
        <taxon>Spermatophyta</taxon>
        <taxon>Magnoliopsida</taxon>
        <taxon>eudicotyledons</taxon>
        <taxon>Gunneridae</taxon>
        <taxon>Pentapetalae</taxon>
        <taxon>rosids</taxon>
        <taxon>fabids</taxon>
        <taxon>Fabales</taxon>
        <taxon>Fabaceae</taxon>
        <taxon>Caesalpinioideae</taxon>
        <taxon>Cassia clade</taxon>
        <taxon>Senna</taxon>
    </lineage>
</organism>
<proteinExistence type="predicted"/>